<evidence type="ECO:0000313" key="11">
    <source>
        <dbReference type="EMBL" id="TWB37552.1"/>
    </source>
</evidence>
<dbReference type="OrthoDB" id="9806532at2"/>
<dbReference type="Gene3D" id="1.20.1640.10">
    <property type="entry name" value="Multidrug efflux transporter AcrB transmembrane domain"/>
    <property type="match status" value="2"/>
</dbReference>
<dbReference type="SUPFAM" id="SSF82693">
    <property type="entry name" value="Multidrug efflux transporter AcrB pore domain, PN1, PN2, PC1 and PC2 subdomains"/>
    <property type="match status" value="4"/>
</dbReference>
<feature type="domain" description="SSD" evidence="10">
    <location>
        <begin position="368"/>
        <end position="497"/>
    </location>
</feature>
<feature type="transmembrane region" description="Helical" evidence="9">
    <location>
        <begin position="343"/>
        <end position="362"/>
    </location>
</feature>
<comment type="subcellular location">
    <subcellularLocation>
        <location evidence="1 9">Cell inner membrane</location>
        <topology evidence="1 9">Multi-pass membrane protein</topology>
    </subcellularLocation>
</comment>
<feature type="transmembrane region" description="Helical" evidence="9">
    <location>
        <begin position="397"/>
        <end position="419"/>
    </location>
</feature>
<dbReference type="GO" id="GO:0005886">
    <property type="term" value="C:plasma membrane"/>
    <property type="evidence" value="ECO:0007669"/>
    <property type="project" value="UniProtKB-SubCell"/>
</dbReference>
<dbReference type="InterPro" id="IPR004764">
    <property type="entry name" value="MdtF-like"/>
</dbReference>
<evidence type="ECO:0000256" key="5">
    <source>
        <dbReference type="ARBA" id="ARBA00022519"/>
    </source>
</evidence>
<protein>
    <recommendedName>
        <fullName evidence="9">Efflux pump membrane transporter</fullName>
    </recommendedName>
</protein>
<feature type="transmembrane region" description="Helical" evidence="9">
    <location>
        <begin position="937"/>
        <end position="961"/>
    </location>
</feature>
<feature type="transmembrane region" description="Helical" evidence="9">
    <location>
        <begin position="440"/>
        <end position="460"/>
    </location>
</feature>
<keyword evidence="7 9" id="KW-1133">Transmembrane helix</keyword>
<dbReference type="PANTHER" id="PTHR32063">
    <property type="match status" value="1"/>
</dbReference>
<feature type="transmembrane region" description="Helical" evidence="9">
    <location>
        <begin position="879"/>
        <end position="900"/>
    </location>
</feature>
<gene>
    <name evidence="11" type="ORF">FBZ90_11439</name>
</gene>
<organism evidence="11 12">
    <name type="scientific">Nitrospirillum amazonense</name>
    <dbReference type="NCBI Taxonomy" id="28077"/>
    <lineage>
        <taxon>Bacteria</taxon>
        <taxon>Pseudomonadati</taxon>
        <taxon>Pseudomonadota</taxon>
        <taxon>Alphaproteobacteria</taxon>
        <taxon>Rhodospirillales</taxon>
        <taxon>Azospirillaceae</taxon>
        <taxon>Nitrospirillum</taxon>
    </lineage>
</organism>
<reference evidence="11 12" key="1">
    <citation type="submission" date="2019-06" db="EMBL/GenBank/DDBJ databases">
        <title>Genomic Encyclopedia of Type Strains, Phase IV (KMG-V): Genome sequencing to study the core and pangenomes of soil and plant-associated prokaryotes.</title>
        <authorList>
            <person name="Whitman W."/>
        </authorList>
    </citation>
    <scope>NUCLEOTIDE SEQUENCE [LARGE SCALE GENOMIC DNA]</scope>
    <source>
        <strain evidence="11 12">BR 11622</strain>
    </source>
</reference>
<dbReference type="Gene3D" id="3.30.70.1440">
    <property type="entry name" value="Multidrug efflux transporter AcrB pore domain"/>
    <property type="match status" value="1"/>
</dbReference>
<dbReference type="GO" id="GO:0042910">
    <property type="term" value="F:xenobiotic transmembrane transporter activity"/>
    <property type="evidence" value="ECO:0007669"/>
    <property type="project" value="TreeGrafter"/>
</dbReference>
<dbReference type="EMBL" id="VITR01000014">
    <property type="protein sequence ID" value="TWB37552.1"/>
    <property type="molecule type" value="Genomic_DNA"/>
</dbReference>
<feature type="transmembrane region" description="Helical" evidence="9">
    <location>
        <begin position="472"/>
        <end position="499"/>
    </location>
</feature>
<dbReference type="NCBIfam" id="TIGR00915">
    <property type="entry name" value="2A0602"/>
    <property type="match status" value="1"/>
</dbReference>
<dbReference type="Gene3D" id="3.30.70.1320">
    <property type="entry name" value="Multidrug efflux transporter AcrB pore domain like"/>
    <property type="match status" value="1"/>
</dbReference>
<feature type="transmembrane region" description="Helical" evidence="9">
    <location>
        <begin position="12"/>
        <end position="32"/>
    </location>
</feature>
<evidence type="ECO:0000256" key="7">
    <source>
        <dbReference type="ARBA" id="ARBA00022989"/>
    </source>
</evidence>
<dbReference type="Proteomes" id="UP000315751">
    <property type="component" value="Unassembled WGS sequence"/>
</dbReference>
<dbReference type="PROSITE" id="PS50156">
    <property type="entry name" value="SSD"/>
    <property type="match status" value="1"/>
</dbReference>
<keyword evidence="8 9" id="KW-0472">Membrane</keyword>
<evidence type="ECO:0000256" key="6">
    <source>
        <dbReference type="ARBA" id="ARBA00022692"/>
    </source>
</evidence>
<keyword evidence="4" id="KW-1003">Cell membrane</keyword>
<dbReference type="PRINTS" id="PR00702">
    <property type="entry name" value="ACRIFLAVINRP"/>
</dbReference>
<dbReference type="InterPro" id="IPR000731">
    <property type="entry name" value="SSD"/>
</dbReference>
<dbReference type="Gene3D" id="3.30.70.1430">
    <property type="entry name" value="Multidrug efflux transporter AcrB pore domain"/>
    <property type="match status" value="2"/>
</dbReference>
<sequence>MKFSHFFIDRPIFACVISILITLVGGLAYFALPVAQYPEVAPPTVVVTATYPGASAETVANTVAAPLEQEINGVDDMLYMVSQNTGDGGLSLTITFKLGTDIDKAQVLVQNRVSVAQPHLPDEVNRLGVTTRKNSPNLMMVIHLYSPDDSLDQLYISNYATLQVRDPLARLDGVGDARIRGAGDYSMRIWLDPEKVQARGLTTAEVVQALQGNNVQVASGQLNHPPVPKPAAFEVQVQTLGRLTDPGQFADIVIKSDAQGRVTRVRDVGWVELGAQDYNTYSYVDGKRAAAILIYQRPGSNALKTAAAVLSSMETMSHDMPKGLAYKVVYNPTQYIAESVNEVYHTIFEAMVLVVIVVIVFLQSWRAALIPIVAIPISLIGTFAVMAAVGFSLNNLSLFGLVLAIGIVVDDAIVVVENVERNLAQGLSPREAAHKTMDEVGEALIAIALVLTAVFLPTAFLTGISGQFYRQFGVTIAAATLISMLVSQTLSPALAALLLKPHDAQHDKAQGAAAKRGFHPIARFFAGFNRGFDWLSDRYGRLTGHLVRLATVVLVVYAGLIVLGGGLISRTPTGFIPSQDQGYFITVIQLPPGSSLSRTDAVLRRAQTLLAARPGVAHTVGFAGFDGATYTNAPNAGAVFVVTKPFAERVKEGLTTQGIFSDLQKTLQQIDGALTLLIPPPTVPGIGSSGGFKLYIEDRRGRGLQALADATQEMMLAANKTPGLANVFSLYNTRTPQVYADIDRVKADMLGVPPSRIFDTLNVYLGSAFVNDFNLLGRTYRVTAQADGAGRTSVRDIAYLRTRSDNGGLVPLGSVATFRDVTGPYRVPRYNLYPAAELQGSPAPGYSTGQAIAAIGELAREHLPDGFSYEWTELTYQQIIAGDTAPIAFGLAVVFVYLLLAAQYESWMLPLSVILIVPMCLLTALSGVNLRGMDNNILTQIGLVVLVGLAAKNAILIVEFAKQDEEQGLDRFQAAIRAARTRLRPILMTSFAFILGVVPLVIASGAGSEMRQALGTAVFFGMLGVTFFGLLFTPVFYVVCRWLAQWGQRRFGKRRDTPPAGSHGPHTA</sequence>
<evidence type="ECO:0000256" key="9">
    <source>
        <dbReference type="RuleBase" id="RU364070"/>
    </source>
</evidence>
<dbReference type="PANTHER" id="PTHR32063:SF11">
    <property type="entry name" value="CATION OR DRUG EFFLUX SYSTEM PROTEIN"/>
    <property type="match status" value="1"/>
</dbReference>
<proteinExistence type="inferred from homology"/>
<dbReference type="GO" id="GO:0009636">
    <property type="term" value="P:response to toxic substance"/>
    <property type="evidence" value="ECO:0007669"/>
    <property type="project" value="UniProtKB-ARBA"/>
</dbReference>
<feature type="transmembrane region" description="Helical" evidence="9">
    <location>
        <begin position="907"/>
        <end position="925"/>
    </location>
</feature>
<comment type="caution">
    <text evidence="11">The sequence shown here is derived from an EMBL/GenBank/DDBJ whole genome shotgun (WGS) entry which is preliminary data.</text>
</comment>
<feature type="transmembrane region" description="Helical" evidence="9">
    <location>
        <begin position="986"/>
        <end position="1006"/>
    </location>
</feature>
<feature type="transmembrane region" description="Helical" evidence="9">
    <location>
        <begin position="1018"/>
        <end position="1044"/>
    </location>
</feature>
<dbReference type="InterPro" id="IPR027463">
    <property type="entry name" value="AcrB_DN_DC_subdom"/>
</dbReference>
<dbReference type="SUPFAM" id="SSF82714">
    <property type="entry name" value="Multidrug efflux transporter AcrB TolC docking domain, DN and DC subdomains"/>
    <property type="match status" value="2"/>
</dbReference>
<dbReference type="RefSeq" id="WP_145734998.1">
    <property type="nucleotide sequence ID" value="NZ_VITR01000014.1"/>
</dbReference>
<dbReference type="FunFam" id="3.30.70.1430:FF:000001">
    <property type="entry name" value="Efflux pump membrane transporter"/>
    <property type="match status" value="1"/>
</dbReference>
<keyword evidence="3 9" id="KW-0813">Transport</keyword>
<evidence type="ECO:0000313" key="12">
    <source>
        <dbReference type="Proteomes" id="UP000315751"/>
    </source>
</evidence>
<keyword evidence="6 9" id="KW-0812">Transmembrane</keyword>
<feature type="transmembrane region" description="Helical" evidence="9">
    <location>
        <begin position="546"/>
        <end position="568"/>
    </location>
</feature>
<dbReference type="InterPro" id="IPR001036">
    <property type="entry name" value="Acrflvin-R"/>
</dbReference>
<dbReference type="Pfam" id="PF00873">
    <property type="entry name" value="ACR_tran"/>
    <property type="match status" value="1"/>
</dbReference>
<evidence type="ECO:0000256" key="8">
    <source>
        <dbReference type="ARBA" id="ARBA00023136"/>
    </source>
</evidence>
<evidence type="ECO:0000259" key="10">
    <source>
        <dbReference type="PROSITE" id="PS50156"/>
    </source>
</evidence>
<keyword evidence="12" id="KW-1185">Reference proteome</keyword>
<evidence type="ECO:0000256" key="3">
    <source>
        <dbReference type="ARBA" id="ARBA00022448"/>
    </source>
</evidence>
<name>A0A560GU41_9PROT</name>
<dbReference type="NCBIfam" id="NF000282">
    <property type="entry name" value="RND_permease_1"/>
    <property type="match status" value="1"/>
</dbReference>
<dbReference type="Gene3D" id="3.30.2090.10">
    <property type="entry name" value="Multidrug efflux transporter AcrB TolC docking domain, DN and DC subdomains"/>
    <property type="match status" value="2"/>
</dbReference>
<dbReference type="AlphaFoldDB" id="A0A560GU41"/>
<dbReference type="SUPFAM" id="SSF82866">
    <property type="entry name" value="Multidrug efflux transporter AcrB transmembrane domain"/>
    <property type="match status" value="2"/>
</dbReference>
<evidence type="ECO:0000256" key="1">
    <source>
        <dbReference type="ARBA" id="ARBA00004429"/>
    </source>
</evidence>
<feature type="transmembrane region" description="Helical" evidence="9">
    <location>
        <begin position="369"/>
        <end position="391"/>
    </location>
</feature>
<dbReference type="FunFam" id="1.20.1640.10:FF:000001">
    <property type="entry name" value="Efflux pump membrane transporter"/>
    <property type="match status" value="1"/>
</dbReference>
<evidence type="ECO:0000256" key="4">
    <source>
        <dbReference type="ARBA" id="ARBA00022475"/>
    </source>
</evidence>
<comment type="similarity">
    <text evidence="2 9">Belongs to the resistance-nodulation-cell division (RND) (TC 2.A.6) family.</text>
</comment>
<accession>A0A560GU41</accession>
<dbReference type="GO" id="GO:0015562">
    <property type="term" value="F:efflux transmembrane transporter activity"/>
    <property type="evidence" value="ECO:0007669"/>
    <property type="project" value="InterPro"/>
</dbReference>
<evidence type="ECO:0000256" key="2">
    <source>
        <dbReference type="ARBA" id="ARBA00010942"/>
    </source>
</evidence>
<keyword evidence="5 9" id="KW-0997">Cell inner membrane</keyword>